<sequence>MAACFVLVACAIGYLGPFVGFGEARPFAAMGSRLLFIVLALLWFVAFWYGIPLCLPGALTGCALIWVAGPFFLIGERYPLQSAAVRLTAIAIILALVLLYAAWRFLLFVLNNPTWIEKIRFRRKASVQAPGISDVARIIRDAQKYSQRIYQQKYGWRRFFVGRHLRDAQPCYLVLGPASAGKTSLILSSGQEFPLPEQLSRAARENPPTASCECFFANDAIFIDTSGKYVTAAEDNRQEWQGLLQAIHKYRPATGINGALITFSASDILSLSQTQRLALAATLRARLDDLRTTLGARFPVYLLVTKVDELTGFDAWFRHLTAQEREQIWGVTFPWGDIRKGKSTPGGDIEQELRLLENRLRNAVSIRHQEEYAVADRKKMYAVPQDFRLLAQGVAELVRPIFFASRYDETQFYSTLRGVYFTSSCQPESVTLRNSTTLVQKWRNYVARADLGSCACLPEPTPEEDRPGADVVWGKRYFLRRLFADIIIRDAGLVRYNLRAQSKYRFQNLLGHLACITLCVILIRGFLTSYALNSDYLTAIGRHAERLQRDVNAWVRTRDLPLLPALLNSSRDLAAYPGLMIDAPGADWRYGLYTASAVSQQADTLYHYFLQRLLFPMIEREATGTLQRALQEDNPAQLYDALKRYLMLTGQERFDLDYLVDSITHAWSENGKITAFEEKEIFTGHLNALFSQPEWRRFGQPRDEDLVRDARKRLAQTTLTTRLWSRLRARLEDDAPPNLTLDQLAGDASAHVFTLDDSTLLASGIPGLYTQAGYHQVVKKKLSLLLTGAFQEDRWVMGNDNGSTINPLILRNDVLGRYLDEYAGYWERLLSGVKLLPVDTPQTAGMTANIFMLRTLVAANSPLVSLVREAVKHTTLTANGPDLAATLNLTNRSALLSDAKRANATLAFQERRLVQERVDNRFAALREFYSGSPLPDPKTGTVSAMPGSAFNRIIGLLNDQYTLFVMYDNALQNGDPPALSDAARRLAVESDTWPAPLKNVIAPLLNNSFQKVEGEMTNQQQAAIETGPGELCRSGIEGHYPLSESEQEVSLNQFERFFGAGGALDTYFQAHLADSVDSTASPWRYKGRTQGEGLDLFEQGAAIRSALFQGENGRKVALDLSVAVVYMDPSITRLQMRFNEAASEYSHGPVTPLFFHWPGGGSANQILLSARPAQKEAASELSLEGPWSLLRWVDKASEVRQTADGKTILTFFLNKRRVDFEVTGLNWAGRFVPDLLKRFTCPPAAWHKGGGNDETSRSPHQAR</sequence>
<feature type="transmembrane region" description="Helical" evidence="1">
    <location>
        <begin position="87"/>
        <end position="110"/>
    </location>
</feature>
<evidence type="ECO:0000313" key="6">
    <source>
        <dbReference type="Proteomes" id="UP000778262"/>
    </source>
</evidence>
<dbReference type="EMBL" id="RPBY01000003">
    <property type="protein sequence ID" value="NCH87664.1"/>
    <property type="molecule type" value="Genomic_DNA"/>
</dbReference>
<evidence type="ECO:0000259" key="4">
    <source>
        <dbReference type="Pfam" id="PF14331"/>
    </source>
</evidence>
<organism evidence="5 6">
    <name type="scientific">Cronobacter dublinensis</name>
    <dbReference type="NCBI Taxonomy" id="413497"/>
    <lineage>
        <taxon>Bacteria</taxon>
        <taxon>Pseudomonadati</taxon>
        <taxon>Pseudomonadota</taxon>
        <taxon>Gammaproteobacteria</taxon>
        <taxon>Enterobacterales</taxon>
        <taxon>Enterobacteriaceae</taxon>
        <taxon>Cronobacter</taxon>
    </lineage>
</organism>
<dbReference type="SUPFAM" id="SSF52540">
    <property type="entry name" value="P-loop containing nucleoside triphosphate hydrolases"/>
    <property type="match status" value="1"/>
</dbReference>
<dbReference type="PANTHER" id="PTHR36153">
    <property type="entry name" value="INNER MEMBRANE PROTEIN-RELATED"/>
    <property type="match status" value="1"/>
</dbReference>
<evidence type="ECO:0000313" key="5">
    <source>
        <dbReference type="EMBL" id="NCH87664.1"/>
    </source>
</evidence>
<keyword evidence="1" id="KW-1133">Transmembrane helix</keyword>
<keyword evidence="1" id="KW-0812">Transmembrane</keyword>
<gene>
    <name evidence="5" type="primary">tssM</name>
    <name evidence="5" type="ORF">EHJ13_09455</name>
</gene>
<dbReference type="InterPro" id="IPR009612">
    <property type="entry name" value="IcmF-rel"/>
</dbReference>
<evidence type="ECO:0000256" key="1">
    <source>
        <dbReference type="SAM" id="Phobius"/>
    </source>
</evidence>
<comment type="caution">
    <text evidence="5">The sequence shown here is derived from an EMBL/GenBank/DDBJ whole genome shotgun (WGS) entry which is preliminary data.</text>
</comment>
<keyword evidence="1" id="KW-0472">Membrane</keyword>
<feature type="domain" description="IcmF-related" evidence="3">
    <location>
        <begin position="566"/>
        <end position="875"/>
    </location>
</feature>
<reference evidence="5" key="1">
    <citation type="submission" date="2018-11" db="EMBL/GenBank/DDBJ databases">
        <title>Genomics analysis of Putative Virulence Factors on Adhesion and Cytotoxicity for Cronobacter spp.</title>
        <authorList>
            <person name="Cui J."/>
        </authorList>
    </citation>
    <scope>NUCLEOTIDE SEQUENCE</scope>
    <source>
        <strain evidence="5">SD69</strain>
    </source>
</reference>
<dbReference type="Proteomes" id="UP000778262">
    <property type="component" value="Unassembled WGS sequence"/>
</dbReference>
<dbReference type="InterPro" id="IPR053156">
    <property type="entry name" value="T6SS_TssM-like"/>
</dbReference>
<name>A0A9Q4T3F6_9ENTR</name>
<feature type="transmembrane region" description="Helical" evidence="1">
    <location>
        <begin position="34"/>
        <end position="51"/>
    </location>
</feature>
<dbReference type="Pfam" id="PF06761">
    <property type="entry name" value="IcmF-related"/>
    <property type="match status" value="1"/>
</dbReference>
<feature type="transmembrane region" description="Helical" evidence="1">
    <location>
        <begin position="58"/>
        <end position="75"/>
    </location>
</feature>
<dbReference type="InterPro" id="IPR017731">
    <property type="entry name" value="TssM1-like"/>
</dbReference>
<accession>A0A9Q4T3F6</accession>
<dbReference type="AlphaFoldDB" id="A0A9Q4T3F6"/>
<dbReference type="InterPro" id="IPR025743">
    <property type="entry name" value="TssM1_N"/>
</dbReference>
<feature type="domain" description="Type VI secretion system IcmF C-terminal" evidence="2">
    <location>
        <begin position="1121"/>
        <end position="1223"/>
    </location>
</feature>
<proteinExistence type="predicted"/>
<dbReference type="RefSeq" id="WP_161590812.1">
    <property type="nucleotide sequence ID" value="NZ_RPBY01000003.1"/>
</dbReference>
<evidence type="ECO:0000259" key="2">
    <source>
        <dbReference type="Pfam" id="PF06744"/>
    </source>
</evidence>
<dbReference type="InterPro" id="IPR010623">
    <property type="entry name" value="IcmF_C"/>
</dbReference>
<dbReference type="NCBIfam" id="TIGR03348">
    <property type="entry name" value="VI_IcmF"/>
    <property type="match status" value="1"/>
</dbReference>
<dbReference type="Pfam" id="PF06744">
    <property type="entry name" value="IcmF_C"/>
    <property type="match status" value="1"/>
</dbReference>
<feature type="domain" description="Type VI secretion system component TssM1 N-terminal" evidence="4">
    <location>
        <begin position="234"/>
        <end position="514"/>
    </location>
</feature>
<evidence type="ECO:0000259" key="3">
    <source>
        <dbReference type="Pfam" id="PF06761"/>
    </source>
</evidence>
<protein>
    <submittedName>
        <fullName evidence="5">Type VI secretion system membrane subunit TssM</fullName>
    </submittedName>
</protein>
<dbReference type="InterPro" id="IPR027417">
    <property type="entry name" value="P-loop_NTPase"/>
</dbReference>
<dbReference type="Pfam" id="PF14331">
    <property type="entry name" value="IcmF-related_N"/>
    <property type="match status" value="1"/>
</dbReference>
<dbReference type="PANTHER" id="PTHR36153:SF1">
    <property type="entry name" value="TYPE VI SECRETION SYSTEM COMPONENT TSSM1"/>
    <property type="match status" value="1"/>
</dbReference>